<dbReference type="AlphaFoldDB" id="A0A811ZFX6"/>
<evidence type="ECO:0000313" key="6">
    <source>
        <dbReference type="Proteomes" id="UP000645828"/>
    </source>
</evidence>
<dbReference type="SUPFAM" id="SSF47240">
    <property type="entry name" value="Ferritin-like"/>
    <property type="match status" value="1"/>
</dbReference>
<comment type="subcellular location">
    <subcellularLocation>
        <location evidence="2">Autolysosome</location>
    </subcellularLocation>
</comment>
<sequence>MSSQTCQNYSTEVEATINHLVNMHLSASYTYLFLGFYFDHDNVALEGMGHFFHGTEYLLKMQNHPPPGLQKLSQDEWNKTLDVFLDLHALGFALADCHLCDFLENQFLDEDVKLIKKMGNYLTNFHRLAALRLGWERISSKGSLSSRTRKL</sequence>
<dbReference type="PROSITE" id="PS00204">
    <property type="entry name" value="FERRITIN_2"/>
    <property type="match status" value="1"/>
</dbReference>
<dbReference type="GO" id="GO:0044754">
    <property type="term" value="C:autolysosome"/>
    <property type="evidence" value="ECO:0007669"/>
    <property type="project" value="UniProtKB-SubCell"/>
</dbReference>
<dbReference type="InterPro" id="IPR009078">
    <property type="entry name" value="Ferritin-like_SF"/>
</dbReference>
<dbReference type="Gene3D" id="1.20.1260.10">
    <property type="match status" value="1"/>
</dbReference>
<dbReference type="GO" id="GO:0006826">
    <property type="term" value="P:iron ion transport"/>
    <property type="evidence" value="ECO:0007669"/>
    <property type="project" value="InterPro"/>
</dbReference>
<evidence type="ECO:0000256" key="3">
    <source>
        <dbReference type="ARBA" id="ARBA00045578"/>
    </source>
</evidence>
<dbReference type="PANTHER" id="PTHR11431">
    <property type="entry name" value="FERRITIN"/>
    <property type="match status" value="1"/>
</dbReference>
<dbReference type="EMBL" id="CAJHUB010000764">
    <property type="protein sequence ID" value="CAD7687711.1"/>
    <property type="molecule type" value="Genomic_DNA"/>
</dbReference>
<dbReference type="InterPro" id="IPR012347">
    <property type="entry name" value="Ferritin-like"/>
</dbReference>
<gene>
    <name evidence="5" type="ORF">NYPRO_LOCUS20504</name>
</gene>
<protein>
    <recommendedName>
        <fullName evidence="1">Ferritin light chain</fullName>
    </recommendedName>
</protein>
<dbReference type="PANTHER" id="PTHR11431:SF47">
    <property type="entry name" value="FERRITIN LIGHT CHAIN"/>
    <property type="match status" value="1"/>
</dbReference>
<proteinExistence type="predicted"/>
<evidence type="ECO:0000313" key="5">
    <source>
        <dbReference type="EMBL" id="CAD7687711.1"/>
    </source>
</evidence>
<dbReference type="InterPro" id="IPR014034">
    <property type="entry name" value="Ferritin_CS"/>
</dbReference>
<dbReference type="GO" id="GO:0008199">
    <property type="term" value="F:ferric iron binding"/>
    <property type="evidence" value="ECO:0007669"/>
    <property type="project" value="InterPro"/>
</dbReference>
<evidence type="ECO:0000256" key="2">
    <source>
        <dbReference type="ARBA" id="ARBA00044942"/>
    </source>
</evidence>
<comment type="function">
    <text evidence="3">Stores iron in a soluble, non-toxic, readily available form. Important for iron homeostasis. Iron is taken up in the ferrous form and deposited as ferric hydroxides after oxidation. Also plays a role in delivery of iron to cells. Mediates iron uptake in capsule cells of the developing kidney. Delivery to lysosomes by the cargo receptor NCOA4 for autophagic degradation and release or iron.</text>
</comment>
<reference evidence="5" key="1">
    <citation type="submission" date="2020-12" db="EMBL/GenBank/DDBJ databases">
        <authorList>
            <consortium name="Molecular Ecology Group"/>
        </authorList>
    </citation>
    <scope>NUCLEOTIDE SEQUENCE</scope>
    <source>
        <strain evidence="5">TBG_1078</strain>
    </source>
</reference>
<dbReference type="Proteomes" id="UP000645828">
    <property type="component" value="Unassembled WGS sequence"/>
</dbReference>
<keyword evidence="6" id="KW-1185">Reference proteome</keyword>
<dbReference type="GO" id="GO:0006879">
    <property type="term" value="P:intracellular iron ion homeostasis"/>
    <property type="evidence" value="ECO:0007669"/>
    <property type="project" value="InterPro"/>
</dbReference>
<evidence type="ECO:0000256" key="4">
    <source>
        <dbReference type="ARBA" id="ARBA00047045"/>
    </source>
</evidence>
<organism evidence="5 6">
    <name type="scientific">Nyctereutes procyonoides</name>
    <name type="common">Raccoon dog</name>
    <name type="synonym">Canis procyonoides</name>
    <dbReference type="NCBI Taxonomy" id="34880"/>
    <lineage>
        <taxon>Eukaryota</taxon>
        <taxon>Metazoa</taxon>
        <taxon>Chordata</taxon>
        <taxon>Craniata</taxon>
        <taxon>Vertebrata</taxon>
        <taxon>Euteleostomi</taxon>
        <taxon>Mammalia</taxon>
        <taxon>Eutheria</taxon>
        <taxon>Laurasiatheria</taxon>
        <taxon>Carnivora</taxon>
        <taxon>Caniformia</taxon>
        <taxon>Canidae</taxon>
        <taxon>Nyctereutes</taxon>
    </lineage>
</organism>
<comment type="caution">
    <text evidence="5">The sequence shown here is derived from an EMBL/GenBank/DDBJ whole genome shotgun (WGS) entry which is preliminary data.</text>
</comment>
<dbReference type="GO" id="GO:0008198">
    <property type="term" value="F:ferrous iron binding"/>
    <property type="evidence" value="ECO:0007669"/>
    <property type="project" value="TreeGrafter"/>
</dbReference>
<dbReference type="InterPro" id="IPR001519">
    <property type="entry name" value="Ferritin"/>
</dbReference>
<evidence type="ECO:0000256" key="1">
    <source>
        <dbReference type="ARBA" id="ARBA00040044"/>
    </source>
</evidence>
<comment type="subunit">
    <text evidence="4">Oligomer of 24 subunits. There are two types of subunits: L (light) chain and H (heavy) chain. The major chain can be light or heavy, depending on the species and tissue type. The functional molecule forms a roughly spherical shell with a diameter of 12 nm and contains a central cavity into which the insoluble mineral iron core is deposited. Interacts with NCOA4.</text>
</comment>
<name>A0A811ZFX6_NYCPR</name>
<accession>A0A811ZFX6</accession>